<dbReference type="Pfam" id="PF13584">
    <property type="entry name" value="BatD"/>
    <property type="match status" value="1"/>
</dbReference>
<dbReference type="RefSeq" id="WP_160795920.1">
    <property type="nucleotide sequence ID" value="NZ_WRPA01000008.1"/>
</dbReference>
<feature type="domain" description="DUF7939" evidence="3">
    <location>
        <begin position="449"/>
        <end position="529"/>
    </location>
</feature>
<evidence type="ECO:0000313" key="5">
    <source>
        <dbReference type="Proteomes" id="UP000474778"/>
    </source>
</evidence>
<keyword evidence="1" id="KW-0812">Transmembrane</keyword>
<reference evidence="4 5" key="1">
    <citation type="submission" date="2019-12" db="EMBL/GenBank/DDBJ databases">
        <title>Shewanella insulae sp. nov., isolated from a tidal flat.</title>
        <authorList>
            <person name="Yoon J.-H."/>
        </authorList>
    </citation>
    <scope>NUCLEOTIDE SEQUENCE [LARGE SCALE GENOMIC DNA]</scope>
    <source>
        <strain evidence="4 5">JBTF-M18</strain>
    </source>
</reference>
<dbReference type="PANTHER" id="PTHR40940">
    <property type="entry name" value="PROTEIN BATD-RELATED"/>
    <property type="match status" value="1"/>
</dbReference>
<organism evidence="4 5">
    <name type="scientific">Shewanella insulae</name>
    <dbReference type="NCBI Taxonomy" id="2681496"/>
    <lineage>
        <taxon>Bacteria</taxon>
        <taxon>Pseudomonadati</taxon>
        <taxon>Pseudomonadota</taxon>
        <taxon>Gammaproteobacteria</taxon>
        <taxon>Alteromonadales</taxon>
        <taxon>Shewanellaceae</taxon>
        <taxon>Shewanella</taxon>
    </lineage>
</organism>
<dbReference type="InterPro" id="IPR025738">
    <property type="entry name" value="BatD"/>
</dbReference>
<feature type="signal peptide" evidence="2">
    <location>
        <begin position="1"/>
        <end position="22"/>
    </location>
</feature>
<keyword evidence="1" id="KW-1133">Transmembrane helix</keyword>
<dbReference type="EMBL" id="WRPA01000008">
    <property type="protein sequence ID" value="MXR69078.1"/>
    <property type="molecule type" value="Genomic_DNA"/>
</dbReference>
<feature type="chain" id="PRO_5026787731" evidence="2">
    <location>
        <begin position="23"/>
        <end position="544"/>
    </location>
</feature>
<dbReference type="Proteomes" id="UP000474778">
    <property type="component" value="Unassembled WGS sequence"/>
</dbReference>
<name>A0A6L7I102_9GAMM</name>
<sequence>MVIRRFLTLACLTLILSAPAYALTKVETSVDRNPAIQGEYLVLSIKADDDVNNASLDTSALLKDFIVGRTSVSRSTQIMNFDASKETRWQILLAPKKTGTVLIPALTIDGISSEPIELKVAAAGSQPQQMKNLFIRSSVSTETAYVGQLITYKVKLYLGVELQRGVISAPNVEGAQLKQLGDDVDGTEIIDGRRYRVIERTYSLIADKPGTLSLSGASFSGDVLVESTRRGGMFSFNESRPMQAKAAPSEIEVLPIPKSYQGDWLVSDLVVLREDWREDAQFQVGVPITRNIRLIASNADDTSLPAIKLTLPDAFKLYPENPQRKTYVRDKQVVAQLNQTMAIVPTQAGEYTLPEIRIPWWNSRTQKQEFATLPARSISVAPAASQERSQTSVVSVQGQQSGYWPSISGLFALLWLATILLWYRHYQGYRHGAARSETTQEPINTPKVSDAMRQFETACREGKTGEALVALQRHMSQRSGRSVTLTDIAALSKELDLAIQAIQRQGYSPDGKGLDVEKVIRAVKNAPKAAPQRTQSALSPLNPL</sequence>
<dbReference type="InterPro" id="IPR057699">
    <property type="entry name" value="DUF7939"/>
</dbReference>
<comment type="caution">
    <text evidence="4">The sequence shown here is derived from an EMBL/GenBank/DDBJ whole genome shotgun (WGS) entry which is preliminary data.</text>
</comment>
<keyword evidence="5" id="KW-1185">Reference proteome</keyword>
<protein>
    <submittedName>
        <fullName evidence="4">Protein BatD</fullName>
    </submittedName>
</protein>
<evidence type="ECO:0000313" key="4">
    <source>
        <dbReference type="EMBL" id="MXR69078.1"/>
    </source>
</evidence>
<keyword evidence="2" id="KW-0732">Signal</keyword>
<gene>
    <name evidence="4" type="ORF">GNT65_10400</name>
</gene>
<feature type="transmembrane region" description="Helical" evidence="1">
    <location>
        <begin position="403"/>
        <end position="423"/>
    </location>
</feature>
<keyword evidence="1" id="KW-0472">Membrane</keyword>
<evidence type="ECO:0000256" key="1">
    <source>
        <dbReference type="SAM" id="Phobius"/>
    </source>
</evidence>
<dbReference type="Pfam" id="PF25607">
    <property type="entry name" value="DUF7939"/>
    <property type="match status" value="1"/>
</dbReference>
<evidence type="ECO:0000256" key="2">
    <source>
        <dbReference type="SAM" id="SignalP"/>
    </source>
</evidence>
<accession>A0A6L7I102</accession>
<proteinExistence type="predicted"/>
<dbReference type="AlphaFoldDB" id="A0A6L7I102"/>
<evidence type="ECO:0000259" key="3">
    <source>
        <dbReference type="Pfam" id="PF25607"/>
    </source>
</evidence>
<dbReference type="PANTHER" id="PTHR40940:SF1">
    <property type="entry name" value="PROTEIN BATD"/>
    <property type="match status" value="1"/>
</dbReference>